<accession>A0A8H3E9W6</accession>
<evidence type="ECO:0000313" key="2">
    <source>
        <dbReference type="EMBL" id="CAF9902956.1"/>
    </source>
</evidence>
<evidence type="ECO:0000256" key="1">
    <source>
        <dbReference type="SAM" id="MobiDB-lite"/>
    </source>
</evidence>
<evidence type="ECO:0000313" key="3">
    <source>
        <dbReference type="Proteomes" id="UP000664169"/>
    </source>
</evidence>
<gene>
    <name evidence="2" type="ORF">GOMPHAMPRED_000044</name>
</gene>
<protein>
    <submittedName>
        <fullName evidence="2">Uncharacterized protein</fullName>
    </submittedName>
</protein>
<dbReference type="EMBL" id="CAJPDQ010000001">
    <property type="protein sequence ID" value="CAF9902956.1"/>
    <property type="molecule type" value="Genomic_DNA"/>
</dbReference>
<feature type="compositionally biased region" description="Basic and acidic residues" evidence="1">
    <location>
        <begin position="134"/>
        <end position="151"/>
    </location>
</feature>
<keyword evidence="3" id="KW-1185">Reference proteome</keyword>
<feature type="region of interest" description="Disordered" evidence="1">
    <location>
        <begin position="131"/>
        <end position="152"/>
    </location>
</feature>
<comment type="caution">
    <text evidence="2">The sequence shown here is derived from an EMBL/GenBank/DDBJ whole genome shotgun (WGS) entry which is preliminary data.</text>
</comment>
<reference evidence="2" key="1">
    <citation type="submission" date="2021-03" db="EMBL/GenBank/DDBJ databases">
        <authorList>
            <person name="Tagirdzhanova G."/>
        </authorList>
    </citation>
    <scope>NUCLEOTIDE SEQUENCE</scope>
</reference>
<name>A0A8H3E9W6_9LECA</name>
<dbReference type="AlphaFoldDB" id="A0A8H3E9W6"/>
<dbReference type="OrthoDB" id="10638067at2759"/>
<proteinExistence type="predicted"/>
<organism evidence="2 3">
    <name type="scientific">Gomphillus americanus</name>
    <dbReference type="NCBI Taxonomy" id="1940652"/>
    <lineage>
        <taxon>Eukaryota</taxon>
        <taxon>Fungi</taxon>
        <taxon>Dikarya</taxon>
        <taxon>Ascomycota</taxon>
        <taxon>Pezizomycotina</taxon>
        <taxon>Lecanoromycetes</taxon>
        <taxon>OSLEUM clade</taxon>
        <taxon>Ostropomycetidae</taxon>
        <taxon>Ostropales</taxon>
        <taxon>Graphidaceae</taxon>
        <taxon>Gomphilloideae</taxon>
        <taxon>Gomphillus</taxon>
    </lineage>
</organism>
<sequence>MSKNASSQPAQSIINTTLAIKPNQDYLQIYSPLDPDQPFFYADPPVIPQHKDAPRIAPLRPEYYPQTANMMAHGDLGYGYMPQAVPEYSAAQSHYSSLATMSGYYPEITKHLSTSPNPGYLSNLNYPRYSLSTEGRDRIQERRRRNSTDRRHQAKLLARKSNAVQPGDSVRAASISSRVPSVLGAGLEESPIQTSPVDIFTSQASLHAPTYATDHYVRAASYEPSPSLRGDEYRAASLQYNMSQQAMSSPPSYPAPYTMASMSQSIGSLA</sequence>
<dbReference type="Proteomes" id="UP000664169">
    <property type="component" value="Unassembled WGS sequence"/>
</dbReference>